<dbReference type="EMBL" id="BMMD01000014">
    <property type="protein sequence ID" value="GGJ85328.1"/>
    <property type="molecule type" value="Genomic_DNA"/>
</dbReference>
<evidence type="ECO:0000313" key="3">
    <source>
        <dbReference type="EMBL" id="GGJ85328.1"/>
    </source>
</evidence>
<dbReference type="Proteomes" id="UP000636956">
    <property type="component" value="Unassembled WGS sequence"/>
</dbReference>
<comment type="similarity">
    <text evidence="1">Belongs to the enoyl-CoA hydratase/isomerase family.</text>
</comment>
<dbReference type="AlphaFoldDB" id="A0A917PNF5"/>
<protein>
    <submittedName>
        <fullName evidence="3">Enoyl-CoA hydratase 1</fullName>
    </submittedName>
</protein>
<dbReference type="InterPro" id="IPR039375">
    <property type="entry name" value="NodN-like"/>
</dbReference>
<reference evidence="3" key="2">
    <citation type="submission" date="2020-09" db="EMBL/GenBank/DDBJ databases">
        <authorList>
            <person name="Sun Q."/>
            <person name="Zhou Y."/>
        </authorList>
    </citation>
    <scope>NUCLEOTIDE SEQUENCE</scope>
    <source>
        <strain evidence="3">CGMCC 1.8984</strain>
    </source>
</reference>
<organism evidence="3 4">
    <name type="scientific">Agromyces bauzanensis</name>
    <dbReference type="NCBI Taxonomy" id="1308924"/>
    <lineage>
        <taxon>Bacteria</taxon>
        <taxon>Bacillati</taxon>
        <taxon>Actinomycetota</taxon>
        <taxon>Actinomycetes</taxon>
        <taxon>Micrococcales</taxon>
        <taxon>Microbacteriaceae</taxon>
        <taxon>Agromyces</taxon>
    </lineage>
</organism>
<dbReference type="CDD" id="cd03450">
    <property type="entry name" value="NodN"/>
    <property type="match status" value="1"/>
</dbReference>
<sequence>MREIDGIAGLREVEGEELGRSEWTPVTQDRIQAFADVTGDRQWIHVDTERAARGPYGGTIAHGFLVLAMVPALAAQVYRVSGLAMAVNYGLERVRFPAPVLAGSRIRVGVRVIRVTASDRGHLALIEHTVEREGSTRPVCVAEQLRLLVEEHR</sequence>
<dbReference type="SUPFAM" id="SSF54637">
    <property type="entry name" value="Thioesterase/thiol ester dehydrase-isomerase"/>
    <property type="match status" value="1"/>
</dbReference>
<dbReference type="Gene3D" id="3.10.129.10">
    <property type="entry name" value="Hotdog Thioesterase"/>
    <property type="match status" value="1"/>
</dbReference>
<comment type="caution">
    <text evidence="3">The sequence shown here is derived from an EMBL/GenBank/DDBJ whole genome shotgun (WGS) entry which is preliminary data.</text>
</comment>
<evidence type="ECO:0000256" key="1">
    <source>
        <dbReference type="ARBA" id="ARBA00005254"/>
    </source>
</evidence>
<proteinExistence type="inferred from homology"/>
<reference evidence="3" key="1">
    <citation type="journal article" date="2014" name="Int. J. Syst. Evol. Microbiol.">
        <title>Complete genome sequence of Corynebacterium casei LMG S-19264T (=DSM 44701T), isolated from a smear-ripened cheese.</title>
        <authorList>
            <consortium name="US DOE Joint Genome Institute (JGI-PGF)"/>
            <person name="Walter F."/>
            <person name="Albersmeier A."/>
            <person name="Kalinowski J."/>
            <person name="Ruckert C."/>
        </authorList>
    </citation>
    <scope>NUCLEOTIDE SEQUENCE</scope>
    <source>
        <strain evidence="3">CGMCC 1.8984</strain>
    </source>
</reference>
<dbReference type="RefSeq" id="WP_188743722.1">
    <property type="nucleotide sequence ID" value="NZ_BAABFW010000017.1"/>
</dbReference>
<gene>
    <name evidence="3" type="ORF">GCM10011372_24500</name>
</gene>
<dbReference type="PANTHER" id="PTHR42993:SF1">
    <property type="entry name" value="MAOC-LIKE DEHYDRATASE DOMAIN-CONTAINING PROTEIN"/>
    <property type="match status" value="1"/>
</dbReference>
<name>A0A917PNF5_9MICO</name>
<dbReference type="Pfam" id="PF01575">
    <property type="entry name" value="MaoC_dehydratas"/>
    <property type="match status" value="1"/>
</dbReference>
<dbReference type="PANTHER" id="PTHR42993">
    <property type="entry name" value="MAOC-LIKE DEHYDRATASE DOMAIN-CONTAINING PROTEIN"/>
    <property type="match status" value="1"/>
</dbReference>
<accession>A0A917PNF5</accession>
<feature type="domain" description="MaoC-like" evidence="2">
    <location>
        <begin position="14"/>
        <end position="119"/>
    </location>
</feature>
<keyword evidence="4" id="KW-1185">Reference proteome</keyword>
<evidence type="ECO:0000313" key="4">
    <source>
        <dbReference type="Proteomes" id="UP000636956"/>
    </source>
</evidence>
<dbReference type="InterPro" id="IPR002539">
    <property type="entry name" value="MaoC-like_dom"/>
</dbReference>
<dbReference type="InterPro" id="IPR029069">
    <property type="entry name" value="HotDog_dom_sf"/>
</dbReference>
<evidence type="ECO:0000259" key="2">
    <source>
        <dbReference type="Pfam" id="PF01575"/>
    </source>
</evidence>